<proteinExistence type="predicted"/>
<dbReference type="Proteomes" id="UP000175616">
    <property type="component" value="Unassembled WGS sequence"/>
</dbReference>
<dbReference type="RefSeq" id="WP_041636507.1">
    <property type="nucleotide sequence ID" value="NZ_LZYE01000162.1"/>
</dbReference>
<sequence>MIIIAIVTMVLVGLTIIGHFALKNHLATSPEPVSTSATKQPQATRPRPPRSTTQSTPSTARETRVHSQKPSEDTAEQNLCQAMDYPPLDDSVPEYLEIDEDDMYGPTFAPDGTGNDEDI</sequence>
<dbReference type="GeneID" id="92932033"/>
<accession>A0A1E7YNL9</accession>
<comment type="caution">
    <text evidence="2">The sequence shown here is derived from an EMBL/GenBank/DDBJ whole genome shotgun (WGS) entry which is preliminary data.</text>
</comment>
<feature type="region of interest" description="Disordered" evidence="1">
    <location>
        <begin position="29"/>
        <end position="119"/>
    </location>
</feature>
<dbReference type="EMBL" id="LZYH01000246">
    <property type="protein sequence ID" value="OFC62436.1"/>
    <property type="molecule type" value="Genomic_DNA"/>
</dbReference>
<name>A0A1E7YNL9_9PROT</name>
<dbReference type="EMBL" id="LZYE01000162">
    <property type="protein sequence ID" value="OFC36375.1"/>
    <property type="molecule type" value="Genomic_DNA"/>
</dbReference>
<evidence type="ECO:0000256" key="1">
    <source>
        <dbReference type="SAM" id="MobiDB-lite"/>
    </source>
</evidence>
<gene>
    <name evidence="2" type="ORF">BAE27_06245</name>
    <name evidence="3" type="ORF">BAE30_01940</name>
</gene>
<organism evidence="2 4">
    <name type="scientific">Acidithiobacillus caldus</name>
    <dbReference type="NCBI Taxonomy" id="33059"/>
    <lineage>
        <taxon>Bacteria</taxon>
        <taxon>Pseudomonadati</taxon>
        <taxon>Pseudomonadota</taxon>
        <taxon>Acidithiobacillia</taxon>
        <taxon>Acidithiobacillales</taxon>
        <taxon>Acidithiobacillaceae</taxon>
        <taxon>Acidithiobacillus</taxon>
    </lineage>
</organism>
<reference evidence="4 5" key="1">
    <citation type="submission" date="2016-06" db="EMBL/GenBank/DDBJ databases">
        <title>Gene turnover analysis identifies the evolutionary adaptation of the extremophile Acidithiobacillus caldus.</title>
        <authorList>
            <person name="Zhang X."/>
        </authorList>
    </citation>
    <scope>NUCLEOTIDE SEQUENCE [LARGE SCALE GENOMIC DNA]</scope>
    <source>
        <strain evidence="2 4">DX</strain>
        <strain evidence="3 5">S1</strain>
    </source>
</reference>
<dbReference type="Proteomes" id="UP000175707">
    <property type="component" value="Unassembled WGS sequence"/>
</dbReference>
<evidence type="ECO:0000313" key="5">
    <source>
        <dbReference type="Proteomes" id="UP000175707"/>
    </source>
</evidence>
<feature type="compositionally biased region" description="Low complexity" evidence="1">
    <location>
        <begin position="40"/>
        <end position="60"/>
    </location>
</feature>
<protein>
    <submittedName>
        <fullName evidence="2">Uncharacterized protein</fullName>
    </submittedName>
</protein>
<evidence type="ECO:0000313" key="3">
    <source>
        <dbReference type="EMBL" id="OFC62436.1"/>
    </source>
</evidence>
<dbReference type="AlphaFoldDB" id="A0A1E7YNL9"/>
<feature type="compositionally biased region" description="Basic and acidic residues" evidence="1">
    <location>
        <begin position="61"/>
        <end position="72"/>
    </location>
</feature>
<evidence type="ECO:0000313" key="2">
    <source>
        <dbReference type="EMBL" id="OFC36375.1"/>
    </source>
</evidence>
<evidence type="ECO:0000313" key="4">
    <source>
        <dbReference type="Proteomes" id="UP000175616"/>
    </source>
</evidence>